<protein>
    <submittedName>
        <fullName evidence="3">Iojap-mitochondrial</fullName>
    </submittedName>
</protein>
<dbReference type="GO" id="GO:0043023">
    <property type="term" value="F:ribosomal large subunit binding"/>
    <property type="evidence" value="ECO:0007669"/>
    <property type="project" value="TreeGrafter"/>
</dbReference>
<dbReference type="PANTHER" id="PTHR21043">
    <property type="entry name" value="IOJAP SUPERFAMILY ORTHOLOG"/>
    <property type="match status" value="1"/>
</dbReference>
<sequence>MLRTSFLALRRQLLTAEATGAAPPALLGALQALLQQQGTPAVPQQHLQSRAYAVPRRQGRSSPSAAAGAAGDVFDIDIVDVEPPPELRLPDLSALGGINPRLRDVMLQHQSLQKSASAVEVMMAAVEEAHPEAQRAQRLSRTGLRRLRVDALRQLLEQLGGDSRGTKEVLVQRLLDMAGAEERATLAAAQQQATVDAQQQLEGSGAEEGVVSRRLLAAQQQVAQRMAAVAARGGSYGVPEASLRQAHRDMVTPGAYSQVFTPREVADLLADARAEDVCIIDVRGRCPFTDFMVLGTARSQRLAGMLAGAVLHALKARAREVAPGVSPAIEGALDDSEWQVVDAGSVVTHIFLEGYRQEYALEELWGGESGEHITRIEPKPSLHTLDTLH</sequence>
<dbReference type="PANTHER" id="PTHR21043:SF0">
    <property type="entry name" value="MITOCHONDRIAL ASSEMBLY OF RIBOSOMAL LARGE SUBUNIT PROTEIN 1"/>
    <property type="match status" value="1"/>
</dbReference>
<accession>A0A2P6VAK5</accession>
<dbReference type="EMBL" id="LHPF02000016">
    <property type="protein sequence ID" value="PSC71098.1"/>
    <property type="molecule type" value="Genomic_DNA"/>
</dbReference>
<dbReference type="InterPro" id="IPR036361">
    <property type="entry name" value="SAP_dom_sf"/>
</dbReference>
<dbReference type="GO" id="GO:0017148">
    <property type="term" value="P:negative regulation of translation"/>
    <property type="evidence" value="ECO:0007669"/>
    <property type="project" value="TreeGrafter"/>
</dbReference>
<dbReference type="InterPro" id="IPR003034">
    <property type="entry name" value="SAP_dom"/>
</dbReference>
<dbReference type="HAMAP" id="MF_01477">
    <property type="entry name" value="Iojap_RsfS"/>
    <property type="match status" value="1"/>
</dbReference>
<evidence type="ECO:0000313" key="3">
    <source>
        <dbReference type="EMBL" id="PSC71098.1"/>
    </source>
</evidence>
<gene>
    <name evidence="3" type="ORF">C2E20_5483</name>
</gene>
<evidence type="ECO:0000313" key="4">
    <source>
        <dbReference type="Proteomes" id="UP000239649"/>
    </source>
</evidence>
<evidence type="ECO:0000259" key="2">
    <source>
        <dbReference type="PROSITE" id="PS50800"/>
    </source>
</evidence>
<evidence type="ECO:0000256" key="1">
    <source>
        <dbReference type="ARBA" id="ARBA00010574"/>
    </source>
</evidence>
<keyword evidence="4" id="KW-1185">Reference proteome</keyword>
<dbReference type="Gene3D" id="3.30.460.10">
    <property type="entry name" value="Beta Polymerase, domain 2"/>
    <property type="match status" value="1"/>
</dbReference>
<dbReference type="AlphaFoldDB" id="A0A2P6VAK5"/>
<dbReference type="InterPro" id="IPR004394">
    <property type="entry name" value="Iojap/RsfS/C7orf30"/>
</dbReference>
<name>A0A2P6VAK5_9CHLO</name>
<dbReference type="SUPFAM" id="SSF68906">
    <property type="entry name" value="SAP domain"/>
    <property type="match status" value="1"/>
</dbReference>
<dbReference type="GO" id="GO:0090071">
    <property type="term" value="P:negative regulation of ribosome biogenesis"/>
    <property type="evidence" value="ECO:0007669"/>
    <property type="project" value="TreeGrafter"/>
</dbReference>
<organism evidence="3 4">
    <name type="scientific">Micractinium conductrix</name>
    <dbReference type="NCBI Taxonomy" id="554055"/>
    <lineage>
        <taxon>Eukaryota</taxon>
        <taxon>Viridiplantae</taxon>
        <taxon>Chlorophyta</taxon>
        <taxon>core chlorophytes</taxon>
        <taxon>Trebouxiophyceae</taxon>
        <taxon>Chlorellales</taxon>
        <taxon>Chlorellaceae</taxon>
        <taxon>Chlorella clade</taxon>
        <taxon>Micractinium</taxon>
    </lineage>
</organism>
<reference evidence="3 4" key="1">
    <citation type="journal article" date="2018" name="Plant J.">
        <title>Genome sequences of Chlorella sorokiniana UTEX 1602 and Micractinium conductrix SAG 241.80: implications to maltose excretion by a green alga.</title>
        <authorList>
            <person name="Arriola M.B."/>
            <person name="Velmurugan N."/>
            <person name="Zhang Y."/>
            <person name="Plunkett M.H."/>
            <person name="Hondzo H."/>
            <person name="Barney B.M."/>
        </authorList>
    </citation>
    <scope>NUCLEOTIDE SEQUENCE [LARGE SCALE GENOMIC DNA]</scope>
    <source>
        <strain evidence="3 4">SAG 241.80</strain>
    </source>
</reference>
<comment type="caution">
    <text evidence="3">The sequence shown here is derived from an EMBL/GenBank/DDBJ whole genome shotgun (WGS) entry which is preliminary data.</text>
</comment>
<feature type="domain" description="SAP" evidence="2">
    <location>
        <begin position="144"/>
        <end position="178"/>
    </location>
</feature>
<dbReference type="Gene3D" id="1.10.720.30">
    <property type="entry name" value="SAP domain"/>
    <property type="match status" value="1"/>
</dbReference>
<dbReference type="PROSITE" id="PS50800">
    <property type="entry name" value="SAP"/>
    <property type="match status" value="1"/>
</dbReference>
<proteinExistence type="inferred from homology"/>
<dbReference type="SMART" id="SM00513">
    <property type="entry name" value="SAP"/>
    <property type="match status" value="1"/>
</dbReference>
<comment type="similarity">
    <text evidence="1">Belongs to the Iojap/RsfS family.</text>
</comment>
<dbReference type="InterPro" id="IPR043519">
    <property type="entry name" value="NT_sf"/>
</dbReference>
<dbReference type="Proteomes" id="UP000239649">
    <property type="component" value="Unassembled WGS sequence"/>
</dbReference>
<dbReference type="STRING" id="554055.A0A2P6VAK5"/>
<dbReference type="NCBIfam" id="TIGR00090">
    <property type="entry name" value="rsfS_iojap_ybeB"/>
    <property type="match status" value="1"/>
</dbReference>
<dbReference type="OrthoDB" id="536794at2759"/>
<dbReference type="Pfam" id="PF02410">
    <property type="entry name" value="RsfS"/>
    <property type="match status" value="1"/>
</dbReference>
<dbReference type="SUPFAM" id="SSF81301">
    <property type="entry name" value="Nucleotidyltransferase"/>
    <property type="match status" value="1"/>
</dbReference>